<keyword evidence="3" id="KW-1185">Reference proteome</keyword>
<accession>A0A1H2T7R7</accession>
<evidence type="ECO:0000256" key="1">
    <source>
        <dbReference type="SAM" id="MobiDB-lite"/>
    </source>
</evidence>
<dbReference type="Proteomes" id="UP000199529">
    <property type="component" value="Unassembled WGS sequence"/>
</dbReference>
<reference evidence="3" key="1">
    <citation type="submission" date="2016-10" db="EMBL/GenBank/DDBJ databases">
        <authorList>
            <person name="Varghese N."/>
            <person name="Submissions S."/>
        </authorList>
    </citation>
    <scope>NUCLEOTIDE SEQUENCE [LARGE SCALE GENOMIC DNA]</scope>
    <source>
        <strain evidence="3">CGMCC 4.3530</strain>
    </source>
</reference>
<evidence type="ECO:0000313" key="2">
    <source>
        <dbReference type="EMBL" id="SDW39878.1"/>
    </source>
</evidence>
<protein>
    <submittedName>
        <fullName evidence="2">Uncharacterized protein</fullName>
    </submittedName>
</protein>
<dbReference type="EMBL" id="FNOK01000003">
    <property type="protein sequence ID" value="SDW39878.1"/>
    <property type="molecule type" value="Genomic_DNA"/>
</dbReference>
<name>A0A1H2T7R7_9PSEU</name>
<evidence type="ECO:0000313" key="3">
    <source>
        <dbReference type="Proteomes" id="UP000199529"/>
    </source>
</evidence>
<organism evidence="2 3">
    <name type="scientific">Saccharopolyspora shandongensis</name>
    <dbReference type="NCBI Taxonomy" id="418495"/>
    <lineage>
        <taxon>Bacteria</taxon>
        <taxon>Bacillati</taxon>
        <taxon>Actinomycetota</taxon>
        <taxon>Actinomycetes</taxon>
        <taxon>Pseudonocardiales</taxon>
        <taxon>Pseudonocardiaceae</taxon>
        <taxon>Saccharopolyspora</taxon>
    </lineage>
</organism>
<dbReference type="AlphaFoldDB" id="A0A1H2T7R7"/>
<proteinExistence type="predicted"/>
<sequence length="297" mass="32402">MALPPSSEHKAWPGNPLDAAREAFRRLTTGDHPVIVDGRLFDHLPAREIPVDELRDMLLAKGCPRRVWDQVWTHVISRARIEGGTWIVAAVGLALPMLTSLAARLTERYADDPADIHAEVLRGFLDALHTVDLAAGRITIRLRWAAYRAGHRALLDGLDGPIPKPPGFHSSEPKTPAGHPDLVLARAVEAGVLTRTEAELIGATRLEGIELADWPHHAELTYEGLRSIRRRAEARLVAWLIESGIGRTDGDPTGETAAARLSLKQTSRAASRSRSVAKEVDRSVTDEGPNFGLQGCD</sequence>
<gene>
    <name evidence="2" type="ORF">SAMN05216215_100316</name>
</gene>
<dbReference type="RefSeq" id="WP_177226263.1">
    <property type="nucleotide sequence ID" value="NZ_FNOK01000003.1"/>
</dbReference>
<feature type="region of interest" description="Disordered" evidence="1">
    <location>
        <begin position="262"/>
        <end position="297"/>
    </location>
</feature>
<dbReference type="STRING" id="418495.SAMN05216215_100316"/>
<feature type="compositionally biased region" description="Basic and acidic residues" evidence="1">
    <location>
        <begin position="276"/>
        <end position="285"/>
    </location>
</feature>